<comment type="caution">
    <text evidence="1">The sequence shown here is derived from an EMBL/GenBank/DDBJ whole genome shotgun (WGS) entry which is preliminary data.</text>
</comment>
<accession>A0A4U8UF06</accession>
<keyword evidence="2" id="KW-1185">Reference proteome</keyword>
<dbReference type="EMBL" id="JRPC02000006">
    <property type="protein sequence ID" value="TLE16460.1"/>
    <property type="molecule type" value="Genomic_DNA"/>
</dbReference>
<dbReference type="RefSeq" id="WP_034553622.1">
    <property type="nucleotide sequence ID" value="NZ_JRPC02000006.1"/>
</dbReference>
<dbReference type="Proteomes" id="UP000029920">
    <property type="component" value="Unassembled WGS sequence"/>
</dbReference>
<reference evidence="1 2" key="1">
    <citation type="journal article" date="2014" name="Genome Announc.">
        <title>Draft genome sequences of eight enterohepatic helicobacter species isolated from both laboratory and wild rodents.</title>
        <authorList>
            <person name="Sheh A."/>
            <person name="Shen Z."/>
            <person name="Fox J.G."/>
        </authorList>
    </citation>
    <scope>NUCLEOTIDE SEQUENCE [LARGE SCALE GENOMIC DNA]</scope>
    <source>
        <strain evidence="1 2">MIT-03-7007</strain>
    </source>
</reference>
<sequence>MKKIFMLLLFAFISLEATTECKDGKECFEKAWEFYKQKGFKKANEFYQKACYLGYTQSCSILMNFNNLWLNA</sequence>
<dbReference type="SUPFAM" id="SSF81901">
    <property type="entry name" value="HCP-like"/>
    <property type="match status" value="1"/>
</dbReference>
<evidence type="ECO:0000313" key="1">
    <source>
        <dbReference type="EMBL" id="TLE16460.1"/>
    </source>
</evidence>
<evidence type="ECO:0000313" key="2">
    <source>
        <dbReference type="Proteomes" id="UP000029920"/>
    </source>
</evidence>
<protein>
    <recommendedName>
        <fullName evidence="3">Beta-lactamase</fullName>
    </recommendedName>
</protein>
<name>A0A4U8UF06_9HELI</name>
<proteinExistence type="predicted"/>
<evidence type="ECO:0008006" key="3">
    <source>
        <dbReference type="Google" id="ProtNLM"/>
    </source>
</evidence>
<dbReference type="AlphaFoldDB" id="A0A4U8UF06"/>
<organism evidence="1 2">
    <name type="scientific">Helicobacter apodemus</name>
    <dbReference type="NCBI Taxonomy" id="135569"/>
    <lineage>
        <taxon>Bacteria</taxon>
        <taxon>Pseudomonadati</taxon>
        <taxon>Campylobacterota</taxon>
        <taxon>Epsilonproteobacteria</taxon>
        <taxon>Campylobacterales</taxon>
        <taxon>Helicobacteraceae</taxon>
        <taxon>Helicobacter</taxon>
    </lineage>
</organism>
<gene>
    <name evidence="1" type="ORF">LS72_003200</name>
</gene>